<keyword evidence="11" id="KW-1185">Reference proteome</keyword>
<organism evidence="10 11">
    <name type="scientific">Trifolium medium</name>
    <dbReference type="NCBI Taxonomy" id="97028"/>
    <lineage>
        <taxon>Eukaryota</taxon>
        <taxon>Viridiplantae</taxon>
        <taxon>Streptophyta</taxon>
        <taxon>Embryophyta</taxon>
        <taxon>Tracheophyta</taxon>
        <taxon>Spermatophyta</taxon>
        <taxon>Magnoliopsida</taxon>
        <taxon>eudicotyledons</taxon>
        <taxon>Gunneridae</taxon>
        <taxon>Pentapetalae</taxon>
        <taxon>rosids</taxon>
        <taxon>fabids</taxon>
        <taxon>Fabales</taxon>
        <taxon>Fabaceae</taxon>
        <taxon>Papilionoideae</taxon>
        <taxon>50 kb inversion clade</taxon>
        <taxon>NPAAA clade</taxon>
        <taxon>Hologalegina</taxon>
        <taxon>IRL clade</taxon>
        <taxon>Trifolieae</taxon>
        <taxon>Trifolium</taxon>
    </lineage>
</organism>
<accession>A0A392NUJ1</accession>
<dbReference type="GO" id="GO:0000030">
    <property type="term" value="F:mannosyltransferase activity"/>
    <property type="evidence" value="ECO:0007669"/>
    <property type="project" value="InterPro"/>
</dbReference>
<dbReference type="PANTHER" id="PTHR13036">
    <property type="entry name" value="BETA1,4 MANNOSYLTRANSFERASE"/>
    <property type="match status" value="1"/>
</dbReference>
<evidence type="ECO:0000256" key="6">
    <source>
        <dbReference type="ARBA" id="ARBA00022824"/>
    </source>
</evidence>
<evidence type="ECO:0000256" key="1">
    <source>
        <dbReference type="ARBA" id="ARBA00004389"/>
    </source>
</evidence>
<evidence type="ECO:0000256" key="8">
    <source>
        <dbReference type="ARBA" id="ARBA00023136"/>
    </source>
</evidence>
<evidence type="ECO:0000313" key="10">
    <source>
        <dbReference type="EMBL" id="MCI02155.1"/>
    </source>
</evidence>
<dbReference type="GO" id="GO:0005789">
    <property type="term" value="C:endoplasmic reticulum membrane"/>
    <property type="evidence" value="ECO:0007669"/>
    <property type="project" value="UniProtKB-SubCell"/>
</dbReference>
<evidence type="ECO:0000313" key="11">
    <source>
        <dbReference type="Proteomes" id="UP000265520"/>
    </source>
</evidence>
<sequence length="89" mass="10283">ASLEVDIVAYGGSEPHTSLLANPSIHIYQMKQWPTARQGLPKILQPFMLLLKPLFQFFMLLWYLFVKIPSPDIFIVQVGYHFTCSSSYY</sequence>
<keyword evidence="7 9" id="KW-1133">Transmembrane helix</keyword>
<evidence type="ECO:0000256" key="5">
    <source>
        <dbReference type="ARBA" id="ARBA00022692"/>
    </source>
</evidence>
<dbReference type="PANTHER" id="PTHR13036:SF0">
    <property type="entry name" value="CHITOBIOSYLDIPHOSPHODOLICHOL BETA-MANNOSYLTRANSFERASE"/>
    <property type="match status" value="1"/>
</dbReference>
<evidence type="ECO:0000256" key="3">
    <source>
        <dbReference type="ARBA" id="ARBA00022676"/>
    </source>
</evidence>
<proteinExistence type="predicted"/>
<dbReference type="EMBL" id="LXQA010048287">
    <property type="protein sequence ID" value="MCI02155.1"/>
    <property type="molecule type" value="Genomic_DNA"/>
</dbReference>
<comment type="subcellular location">
    <subcellularLocation>
        <location evidence="1">Endoplasmic reticulum membrane</location>
        <topology evidence="1">Single-pass membrane protein</topology>
    </subcellularLocation>
</comment>
<evidence type="ECO:0000256" key="7">
    <source>
        <dbReference type="ARBA" id="ARBA00022989"/>
    </source>
</evidence>
<keyword evidence="8 9" id="KW-0472">Membrane</keyword>
<dbReference type="AlphaFoldDB" id="A0A392NUJ1"/>
<evidence type="ECO:0000256" key="4">
    <source>
        <dbReference type="ARBA" id="ARBA00022679"/>
    </source>
</evidence>
<keyword evidence="3 10" id="KW-0328">Glycosyltransferase</keyword>
<keyword evidence="4 10" id="KW-0808">Transferase</keyword>
<dbReference type="Proteomes" id="UP000265520">
    <property type="component" value="Unassembled WGS sequence"/>
</dbReference>
<name>A0A392NUJ1_9FABA</name>
<evidence type="ECO:0000256" key="9">
    <source>
        <dbReference type="SAM" id="Phobius"/>
    </source>
</evidence>
<keyword evidence="5 9" id="KW-0812">Transmembrane</keyword>
<comment type="pathway">
    <text evidence="2">Protein modification; protein glycosylation.</text>
</comment>
<keyword evidence="6" id="KW-0256">Endoplasmic reticulum</keyword>
<dbReference type="InterPro" id="IPR026051">
    <property type="entry name" value="ALG1-like"/>
</dbReference>
<feature type="transmembrane region" description="Helical" evidence="9">
    <location>
        <begin position="43"/>
        <end position="65"/>
    </location>
</feature>
<reference evidence="10 11" key="1">
    <citation type="journal article" date="2018" name="Front. Plant Sci.">
        <title>Red Clover (Trifolium pratense) and Zigzag Clover (T. medium) - A Picture of Genomic Similarities and Differences.</title>
        <authorList>
            <person name="Dluhosova J."/>
            <person name="Istvanek J."/>
            <person name="Nedelnik J."/>
            <person name="Repkova J."/>
        </authorList>
    </citation>
    <scope>NUCLEOTIDE SEQUENCE [LARGE SCALE GENOMIC DNA]</scope>
    <source>
        <strain evidence="11">cv. 10/8</strain>
        <tissue evidence="10">Leaf</tissue>
    </source>
</reference>
<evidence type="ECO:0000256" key="2">
    <source>
        <dbReference type="ARBA" id="ARBA00004922"/>
    </source>
</evidence>
<feature type="non-terminal residue" evidence="10">
    <location>
        <position position="1"/>
    </location>
</feature>
<protein>
    <submittedName>
        <fullName evidence="10">Chitobiosyldiphosphodolichol beta-mannosyltransferase-like</fullName>
    </submittedName>
</protein>
<comment type="caution">
    <text evidence="10">The sequence shown here is derived from an EMBL/GenBank/DDBJ whole genome shotgun (WGS) entry which is preliminary data.</text>
</comment>